<evidence type="ECO:0000313" key="2">
    <source>
        <dbReference type="EMBL" id="KAL0064735.1"/>
    </source>
</evidence>
<feature type="region of interest" description="Disordered" evidence="1">
    <location>
        <begin position="27"/>
        <end position="132"/>
    </location>
</feature>
<feature type="compositionally biased region" description="Low complexity" evidence="1">
    <location>
        <begin position="48"/>
        <end position="62"/>
    </location>
</feature>
<evidence type="ECO:0000313" key="3">
    <source>
        <dbReference type="Proteomes" id="UP001437256"/>
    </source>
</evidence>
<gene>
    <name evidence="2" type="ORF">AAF712_008281</name>
</gene>
<name>A0ABR2ZTV0_9AGAR</name>
<feature type="compositionally biased region" description="Polar residues" evidence="1">
    <location>
        <begin position="110"/>
        <end position="127"/>
    </location>
</feature>
<keyword evidence="3" id="KW-1185">Reference proteome</keyword>
<sequence length="278" mass="30683">MSNAGSLDEAKAIQALLAQLGASQAWKDTLNDNPTSDPEATTSRAPDSGSSASVASLLSQLQTPQEDLSRPAQQLVAQPRLRNDIKDQQGPHVLGQSNVISIPDPYANTPLFTSNDNSPLENSSAGTDQRRQDTRHYTFQQSLPLLAELAARKDLVEALVSMKKSQDTLERQLLEERQSIRKKYDQRIKDASVKARLIGTGLSSHEARMLNDSYKQQLKKFDRERAISAWESLVAKQQENLLALGVPTMFLTGNRSDRETQQKVSQVLEGLMGNPTMS</sequence>
<proteinExistence type="predicted"/>
<organism evidence="2 3">
    <name type="scientific">Marasmius tenuissimus</name>
    <dbReference type="NCBI Taxonomy" id="585030"/>
    <lineage>
        <taxon>Eukaryota</taxon>
        <taxon>Fungi</taxon>
        <taxon>Dikarya</taxon>
        <taxon>Basidiomycota</taxon>
        <taxon>Agaricomycotina</taxon>
        <taxon>Agaricomycetes</taxon>
        <taxon>Agaricomycetidae</taxon>
        <taxon>Agaricales</taxon>
        <taxon>Marasmiineae</taxon>
        <taxon>Marasmiaceae</taxon>
        <taxon>Marasmius</taxon>
    </lineage>
</organism>
<feature type="compositionally biased region" description="Polar residues" evidence="1">
    <location>
        <begin position="63"/>
        <end position="76"/>
    </location>
</feature>
<comment type="caution">
    <text evidence="2">The sequence shown here is derived from an EMBL/GenBank/DDBJ whole genome shotgun (WGS) entry which is preliminary data.</text>
</comment>
<dbReference type="EMBL" id="JBBXMP010000057">
    <property type="protein sequence ID" value="KAL0064735.1"/>
    <property type="molecule type" value="Genomic_DNA"/>
</dbReference>
<evidence type="ECO:0000256" key="1">
    <source>
        <dbReference type="SAM" id="MobiDB-lite"/>
    </source>
</evidence>
<reference evidence="2 3" key="1">
    <citation type="submission" date="2024-05" db="EMBL/GenBank/DDBJ databases">
        <title>A draft genome resource for the thread blight pathogen Marasmius tenuissimus strain MS-2.</title>
        <authorList>
            <person name="Yulfo-Soto G.E."/>
            <person name="Baruah I.K."/>
            <person name="Amoako-Attah I."/>
            <person name="Bukari Y."/>
            <person name="Meinhardt L.W."/>
            <person name="Bailey B.A."/>
            <person name="Cohen S.P."/>
        </authorList>
    </citation>
    <scope>NUCLEOTIDE SEQUENCE [LARGE SCALE GENOMIC DNA]</scope>
    <source>
        <strain evidence="2 3">MS-2</strain>
    </source>
</reference>
<feature type="compositionally biased region" description="Polar residues" evidence="1">
    <location>
        <begin position="31"/>
        <end position="45"/>
    </location>
</feature>
<protein>
    <submittedName>
        <fullName evidence="2">Uncharacterized protein</fullName>
    </submittedName>
</protein>
<accession>A0ABR2ZTV0</accession>
<dbReference type="Proteomes" id="UP001437256">
    <property type="component" value="Unassembled WGS sequence"/>
</dbReference>